<dbReference type="GeneID" id="116303353"/>
<dbReference type="InParanoid" id="A0A6P8IPF8"/>
<dbReference type="RefSeq" id="XP_031568742.1">
    <property type="nucleotide sequence ID" value="XM_031712882.1"/>
</dbReference>
<dbReference type="CDD" id="cd00229">
    <property type="entry name" value="SGNH_hydrolase"/>
    <property type="match status" value="1"/>
</dbReference>
<feature type="compositionally biased region" description="Basic residues" evidence="2">
    <location>
        <begin position="407"/>
        <end position="431"/>
    </location>
</feature>
<feature type="transmembrane region" description="Helical" evidence="3">
    <location>
        <begin position="65"/>
        <end position="87"/>
    </location>
</feature>
<evidence type="ECO:0000313" key="5">
    <source>
        <dbReference type="Proteomes" id="UP000515163"/>
    </source>
</evidence>
<feature type="region of interest" description="Disordered" evidence="2">
    <location>
        <begin position="1"/>
        <end position="37"/>
    </location>
</feature>
<dbReference type="OrthoDB" id="408760at2759"/>
<keyword evidence="5" id="KW-1185">Reference proteome</keyword>
<dbReference type="InterPro" id="IPR051532">
    <property type="entry name" value="Ester_Hydrolysis_Enzymes"/>
</dbReference>
<feature type="compositionally biased region" description="Basic residues" evidence="2">
    <location>
        <begin position="11"/>
        <end position="28"/>
    </location>
</feature>
<dbReference type="Gene3D" id="3.40.50.1110">
    <property type="entry name" value="SGNH hydrolase"/>
    <property type="match status" value="1"/>
</dbReference>
<evidence type="ECO:0000313" key="6">
    <source>
        <dbReference type="RefSeq" id="XP_031568742.1"/>
    </source>
</evidence>
<dbReference type="KEGG" id="aten:116303353"/>
<dbReference type="PANTHER" id="PTHR30383:SF5">
    <property type="entry name" value="SGNH HYDROLASE-TYPE ESTERASE DOMAIN-CONTAINING PROTEIN"/>
    <property type="match status" value="1"/>
</dbReference>
<dbReference type="AlphaFoldDB" id="A0A6P8IPF8"/>
<feature type="region of interest" description="Disordered" evidence="2">
    <location>
        <begin position="279"/>
        <end position="385"/>
    </location>
</feature>
<feature type="region of interest" description="Disordered" evidence="2">
    <location>
        <begin position="95"/>
        <end position="176"/>
    </location>
</feature>
<organism evidence="5 6">
    <name type="scientific">Actinia tenebrosa</name>
    <name type="common">Australian red waratah sea anemone</name>
    <dbReference type="NCBI Taxonomy" id="6105"/>
    <lineage>
        <taxon>Eukaryota</taxon>
        <taxon>Metazoa</taxon>
        <taxon>Cnidaria</taxon>
        <taxon>Anthozoa</taxon>
        <taxon>Hexacorallia</taxon>
        <taxon>Actiniaria</taxon>
        <taxon>Actiniidae</taxon>
        <taxon>Actinia</taxon>
    </lineage>
</organism>
<feature type="compositionally biased region" description="Low complexity" evidence="2">
    <location>
        <begin position="790"/>
        <end position="844"/>
    </location>
</feature>
<keyword evidence="3" id="KW-0812">Transmembrane</keyword>
<dbReference type="InterPro" id="IPR013830">
    <property type="entry name" value="SGNH_hydro"/>
</dbReference>
<feature type="compositionally biased region" description="Basic residues" evidence="2">
    <location>
        <begin position="591"/>
        <end position="659"/>
    </location>
</feature>
<feature type="region of interest" description="Disordered" evidence="2">
    <location>
        <begin position="790"/>
        <end position="847"/>
    </location>
</feature>
<feature type="compositionally biased region" description="Polar residues" evidence="2">
    <location>
        <begin position="292"/>
        <end position="315"/>
    </location>
</feature>
<accession>A0A6P8IPF8</accession>
<evidence type="ECO:0000256" key="2">
    <source>
        <dbReference type="SAM" id="MobiDB-lite"/>
    </source>
</evidence>
<feature type="compositionally biased region" description="Basic residues" evidence="2">
    <location>
        <begin position="344"/>
        <end position="360"/>
    </location>
</feature>
<keyword evidence="3" id="KW-0472">Membrane</keyword>
<feature type="region of interest" description="Disordered" evidence="2">
    <location>
        <begin position="406"/>
        <end position="431"/>
    </location>
</feature>
<sequence length="1185" mass="134325">MVEKDGEKKTRSSKSKRPRLPKSYRLQKKIPESTGKTSNKLKKFNCGNLNCTTEKLSSLLMCQKGYASFAFYAVFTLFILAFIYVLWKIVSANTSRSGQNRRPETSPKVSPTTTAPTWSEEDQEELKKFSPTSASFVPANSGTREKIDPTSSPLTSPEPSIPLQDANPTTKELPRPTQSQIFQLGTYLPSLPRLLRGSVFGEDAVTPLYGRGRQNAVIGEDFTPLPATSPFTSRWRPLSNSNWKAEQQERQRMWSFNHRQQMPWAYQRRNPLKSLMRNSELSGQPVNGDKGQYSQGNEDSMKSSFGTTKKMSTLQSERDEDEMSTWGQEVKHLPITKKHDDGQKRHHRSHTRKHHRHNKHRNSDEESRIDPESEQGNARNTISRSNFNDQQDETQNSFMEHGSWSHITRHHRKPDSNHKSSKHSPTKNPSLKHFHHILDYKHYLRFQQSHTLDEEVHGNWKGIRRKTKDCITIRTFSANGKVRLTRTRYRGRYLYTVLVCKVVQVRKRGGGSHASDSGYRTAQLCHKLYFVTKAIVRLSLGKPSKGGHFLPEFKVEACKPSKDVHFQAKSFQGALSHNDRSHRSDIPKHKYKTRKVSLHKKSKNGKLVHKHKRHKGSKHHRTVKHKPKDIKHHTGLNHSKNHKKEKLSTKKRVSQKHGKTSKETKVKSQEDVFFGKLLNILTIASGNNRTSNSSNNPLMTLKGALQEMKKAKEEKAEQVKKKHKTYAKGKKKHVEETTLPDVSSPKYIQKLLEKILPSVVSNVKADLQGRKAGDKEDGIKEKVSTATTAIPTTLPPTTTKPTTITTATTTTTTTPTPTTPTTATTKAKTTSTTTKPTTKPTTKSKGLEDELEDILPLLLKRAQLAKKTTQKPTTIPTTQPTLSKSKEIKNMLARLKLGGIDLGDLVDPKPTRQVKATVNSIHTTVQKKLNELSEPDEFPESQPHSLQNNMNLNQITNGEGPVSVLGNDPFSKNILCFGDSLTKGYFNHGRSTHPYSIQLSRLINTNSQVKYNLVTSGKNGEMTHGSMTKRLPEVLGNNSHFDWVIILAGTNDVAHVKNFGDDDSFMNQLVNVWSPKIFQDIISLHESAYKYGARTVLLTIPESAYEAWPQFRTLWIMRRKINQELREFASRSQGRTILCDLALKIPRHSLSPQMQKALWSDHLHLTPLGYDKMAGLIYQCIKPYL</sequence>
<proteinExistence type="predicted"/>
<evidence type="ECO:0000256" key="1">
    <source>
        <dbReference type="SAM" id="Coils"/>
    </source>
</evidence>
<feature type="region of interest" description="Disordered" evidence="2">
    <location>
        <begin position="591"/>
        <end position="666"/>
    </location>
</feature>
<feature type="compositionally biased region" description="Polar residues" evidence="2">
    <location>
        <begin position="166"/>
        <end position="176"/>
    </location>
</feature>
<dbReference type="GO" id="GO:0004622">
    <property type="term" value="F:phosphatidylcholine lysophospholipase activity"/>
    <property type="evidence" value="ECO:0007669"/>
    <property type="project" value="TreeGrafter"/>
</dbReference>
<protein>
    <submittedName>
        <fullName evidence="6">Uncharacterized protein LOC116303353</fullName>
    </submittedName>
</protein>
<dbReference type="SUPFAM" id="SSF52266">
    <property type="entry name" value="SGNH hydrolase"/>
    <property type="match status" value="1"/>
</dbReference>
<feature type="compositionally biased region" description="Basic and acidic residues" evidence="2">
    <location>
        <begin position="361"/>
        <end position="371"/>
    </location>
</feature>
<feature type="domain" description="SGNH hydrolase-type esterase" evidence="4">
    <location>
        <begin position="976"/>
        <end position="1171"/>
    </location>
</feature>
<feature type="compositionally biased region" description="Polar residues" evidence="2">
    <location>
        <begin position="107"/>
        <end position="117"/>
    </location>
</feature>
<feature type="compositionally biased region" description="Polar residues" evidence="2">
    <location>
        <begin position="130"/>
        <end position="142"/>
    </location>
</feature>
<dbReference type="Pfam" id="PF13472">
    <property type="entry name" value="Lipase_GDSL_2"/>
    <property type="match status" value="1"/>
</dbReference>
<dbReference type="Proteomes" id="UP000515163">
    <property type="component" value="Unplaced"/>
</dbReference>
<feature type="compositionally biased region" description="Basic and acidic residues" evidence="2">
    <location>
        <begin position="329"/>
        <end position="343"/>
    </location>
</feature>
<feature type="compositionally biased region" description="Basic and acidic residues" evidence="2">
    <location>
        <begin position="1"/>
        <end position="10"/>
    </location>
</feature>
<reference evidence="6" key="1">
    <citation type="submission" date="2025-08" db="UniProtKB">
        <authorList>
            <consortium name="RefSeq"/>
        </authorList>
    </citation>
    <scope>IDENTIFICATION</scope>
    <source>
        <tissue evidence="6">Tentacle</tissue>
    </source>
</reference>
<evidence type="ECO:0000259" key="4">
    <source>
        <dbReference type="Pfam" id="PF13472"/>
    </source>
</evidence>
<gene>
    <name evidence="6" type="primary">LOC116303353</name>
</gene>
<keyword evidence="1" id="KW-0175">Coiled coil</keyword>
<keyword evidence="3" id="KW-1133">Transmembrane helix</keyword>
<feature type="coiled-coil region" evidence="1">
    <location>
        <begin position="698"/>
        <end position="725"/>
    </location>
</feature>
<feature type="compositionally biased region" description="Polar residues" evidence="2">
    <location>
        <begin position="374"/>
        <end position="385"/>
    </location>
</feature>
<feature type="compositionally biased region" description="Low complexity" evidence="2">
    <location>
        <begin position="149"/>
        <end position="163"/>
    </location>
</feature>
<evidence type="ECO:0000256" key="3">
    <source>
        <dbReference type="SAM" id="Phobius"/>
    </source>
</evidence>
<name>A0A6P8IPF8_ACTTE</name>
<dbReference type="InterPro" id="IPR036514">
    <property type="entry name" value="SGNH_hydro_sf"/>
</dbReference>
<dbReference type="PANTHER" id="PTHR30383">
    <property type="entry name" value="THIOESTERASE 1/PROTEASE 1/LYSOPHOSPHOLIPASE L1"/>
    <property type="match status" value="1"/>
</dbReference>